<evidence type="ECO:0000313" key="10">
    <source>
        <dbReference type="EMBL" id="KAJ8322285.1"/>
    </source>
</evidence>
<dbReference type="PROSITE" id="PS00028">
    <property type="entry name" value="ZINC_FINGER_C2H2_1"/>
    <property type="match status" value="6"/>
</dbReference>
<keyword evidence="6" id="KW-0539">Nucleus</keyword>
<reference evidence="10 11" key="1">
    <citation type="submission" date="2022-12" db="EMBL/GenBank/DDBJ databases">
        <title>Chromosome-level genome of Tegillarca granosa.</title>
        <authorList>
            <person name="Kim J."/>
        </authorList>
    </citation>
    <scope>NUCLEOTIDE SEQUENCE [LARGE SCALE GENOMIC DNA]</scope>
    <source>
        <strain evidence="10">Teg-2019</strain>
        <tissue evidence="10">Adductor muscle</tissue>
    </source>
</reference>
<feature type="domain" description="C2H2-type" evidence="9">
    <location>
        <begin position="404"/>
        <end position="431"/>
    </location>
</feature>
<evidence type="ECO:0000256" key="2">
    <source>
        <dbReference type="ARBA" id="ARBA00022723"/>
    </source>
</evidence>
<comment type="subcellular location">
    <subcellularLocation>
        <location evidence="1">Nucleus</location>
    </subcellularLocation>
</comment>
<feature type="domain" description="C2H2-type" evidence="9">
    <location>
        <begin position="376"/>
        <end position="403"/>
    </location>
</feature>
<protein>
    <recommendedName>
        <fullName evidence="9">C2H2-type domain-containing protein</fullName>
    </recommendedName>
</protein>
<dbReference type="Pfam" id="PF00096">
    <property type="entry name" value="zf-C2H2"/>
    <property type="match status" value="4"/>
</dbReference>
<evidence type="ECO:0000256" key="8">
    <source>
        <dbReference type="SAM" id="MobiDB-lite"/>
    </source>
</evidence>
<dbReference type="PROSITE" id="PS50157">
    <property type="entry name" value="ZINC_FINGER_C2H2_2"/>
    <property type="match status" value="6"/>
</dbReference>
<feature type="domain" description="C2H2-type" evidence="9">
    <location>
        <begin position="608"/>
        <end position="630"/>
    </location>
</feature>
<feature type="compositionally biased region" description="Low complexity" evidence="8">
    <location>
        <begin position="130"/>
        <end position="142"/>
    </location>
</feature>
<feature type="region of interest" description="Disordered" evidence="8">
    <location>
        <begin position="492"/>
        <end position="540"/>
    </location>
</feature>
<keyword evidence="11" id="KW-1185">Reference proteome</keyword>
<evidence type="ECO:0000256" key="6">
    <source>
        <dbReference type="ARBA" id="ARBA00023242"/>
    </source>
</evidence>
<organism evidence="10 11">
    <name type="scientific">Tegillarca granosa</name>
    <name type="common">Malaysian cockle</name>
    <name type="synonym">Anadara granosa</name>
    <dbReference type="NCBI Taxonomy" id="220873"/>
    <lineage>
        <taxon>Eukaryota</taxon>
        <taxon>Metazoa</taxon>
        <taxon>Spiralia</taxon>
        <taxon>Lophotrochozoa</taxon>
        <taxon>Mollusca</taxon>
        <taxon>Bivalvia</taxon>
        <taxon>Autobranchia</taxon>
        <taxon>Pteriomorphia</taxon>
        <taxon>Arcoida</taxon>
        <taxon>Arcoidea</taxon>
        <taxon>Arcidae</taxon>
        <taxon>Tegillarca</taxon>
    </lineage>
</organism>
<keyword evidence="5" id="KW-0862">Zinc</keyword>
<name>A0ABQ9G199_TEGGR</name>
<dbReference type="SMART" id="SM00355">
    <property type="entry name" value="ZnF_C2H2"/>
    <property type="match status" value="8"/>
</dbReference>
<dbReference type="Gene3D" id="3.30.160.60">
    <property type="entry name" value="Classic Zinc Finger"/>
    <property type="match status" value="5"/>
</dbReference>
<dbReference type="PANTHER" id="PTHR16515:SF66">
    <property type="entry name" value="C2H2-TYPE DOMAIN-CONTAINING PROTEIN"/>
    <property type="match status" value="1"/>
</dbReference>
<feature type="compositionally biased region" description="Low complexity" evidence="8">
    <location>
        <begin position="164"/>
        <end position="182"/>
    </location>
</feature>
<feature type="domain" description="C2H2-type" evidence="9">
    <location>
        <begin position="432"/>
        <end position="459"/>
    </location>
</feature>
<evidence type="ECO:0000256" key="4">
    <source>
        <dbReference type="ARBA" id="ARBA00022771"/>
    </source>
</evidence>
<evidence type="ECO:0000259" key="9">
    <source>
        <dbReference type="PROSITE" id="PS50157"/>
    </source>
</evidence>
<dbReference type="SUPFAM" id="SSF57667">
    <property type="entry name" value="beta-beta-alpha zinc fingers"/>
    <property type="match status" value="3"/>
</dbReference>
<evidence type="ECO:0000313" key="11">
    <source>
        <dbReference type="Proteomes" id="UP001217089"/>
    </source>
</evidence>
<evidence type="ECO:0000256" key="3">
    <source>
        <dbReference type="ARBA" id="ARBA00022737"/>
    </source>
</evidence>
<gene>
    <name evidence="10" type="ORF">KUTeg_000756</name>
</gene>
<sequence>MYGTDSIIVCVPYMREIKKKDRGYLMKKGSGVEKDNSGESEMGQNDTSFPYGLSGVAMPNYGYPGELYQFTSNGYPRKSRTCSYCGKVFTRSTTRRYHEKRCPLLRAAVCSLIPEEKKLQGTQISRNGHSQGQSSVSSSVLSRGNLDNSTLNSGIDKLTSQPVTSLSSQSNNLTTSTQQITSPYLDNSRVDDSISSVIKPHETSFTDQDVIATSSSVHGHDLTPTRLTPDSQGSPHDQKSVDARSFSLSPFQMPAGLDLRQSPSRGKEDGHLLLSDDGNRGEFKVENGNTLDLGGQESEMFPEDIDNDGAGNNDLNFTSPVGQDTSFMDIANTIPTSMSLSQENVTESTNVNDEKDTDLGVQSNNISNDASNVSSKSCGVCGKSFESSWQLHVHEQIHKKFKPYACRFCGQRFSKAALRITHERSHVGDSNHICAVCGTSFPKKESLRIHMKKNHQEGPWLCRHCGKAMLTQTELCEHLETHDLPANEKESLQYMTSSPLGPLSEGESSYGEGDIGEMNDSEILSDSNESPEQESPGENLAIKEDENNTLEMELCTICGRDFPKAHMPYHLKAHDGQKPYECPICGKRFGYKNNMKSHIKLHAGIKPYQCNVCGAKFTRGSTLRRHARRHGISAESVWDLFVRNGNTSTHNLESGQSRESSTPSNVISSRILTSTPNMVNSKIKPEMDISNWIC</sequence>
<dbReference type="InterPro" id="IPR036236">
    <property type="entry name" value="Znf_C2H2_sf"/>
</dbReference>
<feature type="domain" description="C2H2-type" evidence="9">
    <location>
        <begin position="460"/>
        <end position="482"/>
    </location>
</feature>
<feature type="compositionally biased region" description="Polar residues" evidence="8">
    <location>
        <begin position="145"/>
        <end position="163"/>
    </location>
</feature>
<dbReference type="PANTHER" id="PTHR16515">
    <property type="entry name" value="PR DOMAIN ZINC FINGER PROTEIN"/>
    <property type="match status" value="1"/>
</dbReference>
<evidence type="ECO:0000256" key="7">
    <source>
        <dbReference type="PROSITE-ProRule" id="PRU00042"/>
    </source>
</evidence>
<evidence type="ECO:0000256" key="5">
    <source>
        <dbReference type="ARBA" id="ARBA00022833"/>
    </source>
</evidence>
<proteinExistence type="predicted"/>
<dbReference type="EMBL" id="JARBDR010000018">
    <property type="protein sequence ID" value="KAJ8322285.1"/>
    <property type="molecule type" value="Genomic_DNA"/>
</dbReference>
<dbReference type="Proteomes" id="UP001217089">
    <property type="component" value="Unassembled WGS sequence"/>
</dbReference>
<accession>A0ABQ9G199</accession>
<keyword evidence="4 7" id="KW-0863">Zinc-finger</keyword>
<feature type="region of interest" description="Disordered" evidence="8">
    <location>
        <begin position="121"/>
        <end position="188"/>
    </location>
</feature>
<keyword evidence="3" id="KW-0677">Repeat</keyword>
<feature type="region of interest" description="Disordered" evidence="8">
    <location>
        <begin position="215"/>
        <end position="281"/>
    </location>
</feature>
<feature type="domain" description="C2H2-type" evidence="9">
    <location>
        <begin position="580"/>
        <end position="607"/>
    </location>
</feature>
<comment type="caution">
    <text evidence="10">The sequence shown here is derived from an EMBL/GenBank/DDBJ whole genome shotgun (WGS) entry which is preliminary data.</text>
</comment>
<evidence type="ECO:0000256" key="1">
    <source>
        <dbReference type="ARBA" id="ARBA00004123"/>
    </source>
</evidence>
<dbReference type="InterPro" id="IPR013087">
    <property type="entry name" value="Znf_C2H2_type"/>
</dbReference>
<dbReference type="InterPro" id="IPR050331">
    <property type="entry name" value="Zinc_finger"/>
</dbReference>
<feature type="compositionally biased region" description="Polar residues" evidence="8">
    <location>
        <begin position="225"/>
        <end position="235"/>
    </location>
</feature>
<keyword evidence="2" id="KW-0479">Metal-binding</keyword>